<keyword evidence="1" id="KW-0472">Membrane</keyword>
<dbReference type="RefSeq" id="WP_187713755.1">
    <property type="nucleotide sequence ID" value="NZ_CP060780.1"/>
</dbReference>
<keyword evidence="3" id="KW-1185">Reference proteome</keyword>
<feature type="transmembrane region" description="Helical" evidence="1">
    <location>
        <begin position="83"/>
        <end position="105"/>
    </location>
</feature>
<evidence type="ECO:0000313" key="3">
    <source>
        <dbReference type="Proteomes" id="UP000516134"/>
    </source>
</evidence>
<protein>
    <submittedName>
        <fullName evidence="2">DUF308 domain-containing protein</fullName>
    </submittedName>
</protein>
<dbReference type="PANTHER" id="PTHR34989">
    <property type="entry name" value="PROTEIN HDED"/>
    <property type="match status" value="1"/>
</dbReference>
<feature type="transmembrane region" description="Helical" evidence="1">
    <location>
        <begin position="35"/>
        <end position="52"/>
    </location>
</feature>
<dbReference type="PANTHER" id="PTHR34989:SF1">
    <property type="entry name" value="PROTEIN HDED"/>
    <property type="match status" value="1"/>
</dbReference>
<evidence type="ECO:0000256" key="1">
    <source>
        <dbReference type="SAM" id="Phobius"/>
    </source>
</evidence>
<sequence>MGKLDPPHHPRPRLRPCRSHLPVRPDRGAVVLTKFLAWLLLIQGVSQAWLAFTARPAHNWGWLLVSGIVAFLAGLWLLMRWPIFAFTMPGFILGISLIFEGWAFLLMRRKADDHTPLQRVRDRFAGG</sequence>
<dbReference type="Proteomes" id="UP000516134">
    <property type="component" value="Chromosome"/>
</dbReference>
<name>A0ABX6SXJ7_9SPHN</name>
<dbReference type="EMBL" id="CP060780">
    <property type="protein sequence ID" value="QNP42322.1"/>
    <property type="molecule type" value="Genomic_DNA"/>
</dbReference>
<dbReference type="Pfam" id="PF03729">
    <property type="entry name" value="DUF308"/>
    <property type="match status" value="1"/>
</dbReference>
<feature type="transmembrane region" description="Helical" evidence="1">
    <location>
        <begin position="59"/>
        <end position="77"/>
    </location>
</feature>
<keyword evidence="1" id="KW-1133">Transmembrane helix</keyword>
<proteinExistence type="predicted"/>
<gene>
    <name evidence="2" type="ORF">H9L15_08185</name>
</gene>
<keyword evidence="1" id="KW-0812">Transmembrane</keyword>
<dbReference type="InterPro" id="IPR052712">
    <property type="entry name" value="Acid_resist_chaperone_HdeD"/>
</dbReference>
<evidence type="ECO:0000313" key="2">
    <source>
        <dbReference type="EMBL" id="QNP42322.1"/>
    </source>
</evidence>
<reference evidence="2 3" key="1">
    <citation type="submission" date="2020-08" db="EMBL/GenBank/DDBJ databases">
        <title>Genome sequence of Sphingomonas daechungensis KACC 18115T.</title>
        <authorList>
            <person name="Hyun D.-W."/>
            <person name="Bae J.-W."/>
        </authorList>
    </citation>
    <scope>NUCLEOTIDE SEQUENCE [LARGE SCALE GENOMIC DNA]</scope>
    <source>
        <strain evidence="2 3">KACC 18115</strain>
    </source>
</reference>
<dbReference type="InterPro" id="IPR005325">
    <property type="entry name" value="DUF308_memb"/>
</dbReference>
<accession>A0ABX6SXJ7</accession>
<organism evidence="2 3">
    <name type="scientific">Sphingomonas daechungensis</name>
    <dbReference type="NCBI Taxonomy" id="1176646"/>
    <lineage>
        <taxon>Bacteria</taxon>
        <taxon>Pseudomonadati</taxon>
        <taxon>Pseudomonadota</taxon>
        <taxon>Alphaproteobacteria</taxon>
        <taxon>Sphingomonadales</taxon>
        <taxon>Sphingomonadaceae</taxon>
        <taxon>Sphingomonas</taxon>
    </lineage>
</organism>